<dbReference type="InterPro" id="IPR015360">
    <property type="entry name" value="XPC-bd"/>
</dbReference>
<dbReference type="GO" id="GO:0043130">
    <property type="term" value="F:ubiquitin binding"/>
    <property type="evidence" value="ECO:0007669"/>
    <property type="project" value="UniProtKB-UniRule"/>
</dbReference>
<dbReference type="Gene3D" id="3.10.20.90">
    <property type="entry name" value="Phosphatidylinositol 3-kinase Catalytic Subunit, Chain A, domain 1"/>
    <property type="match status" value="1"/>
</dbReference>
<comment type="function">
    <text evidence="1">Multiubiquitin chain receptor involved in modulation of proteasomal degradation. Involved in nucleotide excision repair.</text>
</comment>
<dbReference type="SUPFAM" id="SSF54236">
    <property type="entry name" value="Ubiquitin-like"/>
    <property type="match status" value="1"/>
</dbReference>
<dbReference type="PROSITE" id="PS50053">
    <property type="entry name" value="UBIQUITIN_2"/>
    <property type="match status" value="1"/>
</dbReference>
<dbReference type="InterPro" id="IPR029071">
    <property type="entry name" value="Ubiquitin-like_domsf"/>
</dbReference>
<feature type="domain" description="UBA" evidence="3">
    <location>
        <begin position="156"/>
        <end position="197"/>
    </location>
</feature>
<accession>A0A7G2CFY3</accession>
<feature type="region of interest" description="Disordered" evidence="2">
    <location>
        <begin position="75"/>
        <end position="153"/>
    </location>
</feature>
<feature type="domain" description="UBA" evidence="3">
    <location>
        <begin position="318"/>
        <end position="361"/>
    </location>
</feature>
<dbReference type="InterPro" id="IPR015940">
    <property type="entry name" value="UBA"/>
</dbReference>
<sequence length="389" mass="41681">MKIILKTIAGRLYKEEDVEPSTSVQDLMTQLEEEYDGATLKLVFNGSVLEAAKTLEEVGAKEGSTFVIAGKKKKIPKPETAPTADKPTEGVPEEPKKEETAPEADSLPESKKEDKPAEESKDTAPKDTTEASPQETTPAPPAAAAPQPAPAVATTGVDESLIDNIASMGFDDRAQIALALRAAYMNPERAVEYLCTGIPPSILREITAVPSAPTAPARAQAPSAPSGGGDLRASLLRTIPNFEDIRQVYKQNNSTLPTIMTQIAERYPDLYRQIEANPEAFLEIMSDDPPATTTATTAPAAAPANPEGGIIPTDQLSAEDNTAIDQLVELGGGMWDRDSAALVYLATRRNQEIAASVLFEHGGVPAELLLQLQQQQLGDFEEEEEEDQH</sequence>
<dbReference type="VEuPathDB" id="TriTrypDB:ADEAN_000541300"/>
<comment type="subcellular location">
    <subcellularLocation>
        <location evidence="1">Nucleus</location>
    </subcellularLocation>
    <subcellularLocation>
        <location evidence="1">Cytoplasm</location>
    </subcellularLocation>
</comment>
<dbReference type="PRINTS" id="PR01839">
    <property type="entry name" value="RAD23PROTEIN"/>
</dbReference>
<dbReference type="Pfam" id="PF00240">
    <property type="entry name" value="ubiquitin"/>
    <property type="match status" value="1"/>
</dbReference>
<feature type="compositionally biased region" description="Pro residues" evidence="2">
    <location>
        <begin position="138"/>
        <end position="149"/>
    </location>
</feature>
<evidence type="ECO:0000259" key="4">
    <source>
        <dbReference type="PROSITE" id="PS50053"/>
    </source>
</evidence>
<dbReference type="FunFam" id="1.10.8.10:FF:000003">
    <property type="entry name" value="UV excision repair protein RAD23 homolog"/>
    <property type="match status" value="1"/>
</dbReference>
<dbReference type="GO" id="GO:0070628">
    <property type="term" value="F:proteasome binding"/>
    <property type="evidence" value="ECO:0007669"/>
    <property type="project" value="TreeGrafter"/>
</dbReference>
<feature type="compositionally biased region" description="Low complexity" evidence="2">
    <location>
        <begin position="289"/>
        <end position="304"/>
    </location>
</feature>
<evidence type="ECO:0000256" key="1">
    <source>
        <dbReference type="RuleBase" id="RU367049"/>
    </source>
</evidence>
<comment type="similarity">
    <text evidence="1">Belongs to the RAD23 family.</text>
</comment>
<feature type="compositionally biased region" description="Basic and acidic residues" evidence="2">
    <location>
        <begin position="108"/>
        <end position="129"/>
    </location>
</feature>
<keyword evidence="1" id="KW-0227">DNA damage</keyword>
<dbReference type="InterPro" id="IPR000626">
    <property type="entry name" value="Ubiquitin-like_dom"/>
</dbReference>
<evidence type="ECO:0000313" key="6">
    <source>
        <dbReference type="Proteomes" id="UP000515908"/>
    </source>
</evidence>
<keyword evidence="1" id="KW-0963">Cytoplasm</keyword>
<dbReference type="Proteomes" id="UP000515908">
    <property type="component" value="Chromosome 10"/>
</dbReference>
<dbReference type="PANTHER" id="PTHR10621">
    <property type="entry name" value="UV EXCISION REPAIR PROTEIN RAD23"/>
    <property type="match status" value="1"/>
</dbReference>
<dbReference type="SUPFAM" id="SSF101238">
    <property type="entry name" value="XPC-binding domain"/>
    <property type="match status" value="1"/>
</dbReference>
<dbReference type="AlphaFoldDB" id="A0A7G2CFY3"/>
<dbReference type="GO" id="GO:0043161">
    <property type="term" value="P:proteasome-mediated ubiquitin-dependent protein catabolic process"/>
    <property type="evidence" value="ECO:0007669"/>
    <property type="project" value="UniProtKB-UniRule"/>
</dbReference>
<dbReference type="Gene3D" id="1.10.8.10">
    <property type="entry name" value="DNA helicase RuvA subunit, C-terminal domain"/>
    <property type="match status" value="2"/>
</dbReference>
<dbReference type="GO" id="GO:0003684">
    <property type="term" value="F:damaged DNA binding"/>
    <property type="evidence" value="ECO:0007669"/>
    <property type="project" value="UniProtKB-UniRule"/>
</dbReference>
<dbReference type="SMART" id="SM00213">
    <property type="entry name" value="UBQ"/>
    <property type="match status" value="1"/>
</dbReference>
<evidence type="ECO:0000259" key="3">
    <source>
        <dbReference type="PROSITE" id="PS50030"/>
    </source>
</evidence>
<dbReference type="PROSITE" id="PS50030">
    <property type="entry name" value="UBA"/>
    <property type="match status" value="2"/>
</dbReference>
<dbReference type="InterPro" id="IPR004806">
    <property type="entry name" value="Rad23"/>
</dbReference>
<reference evidence="5 6" key="1">
    <citation type="submission" date="2020-08" db="EMBL/GenBank/DDBJ databases">
        <authorList>
            <person name="Newling K."/>
            <person name="Davey J."/>
            <person name="Forrester S."/>
        </authorList>
    </citation>
    <scope>NUCLEOTIDE SEQUENCE [LARGE SCALE GENOMIC DNA]</scope>
    <source>
        <strain evidence="6">Crithidia deanei Carvalho (ATCC PRA-265)</strain>
    </source>
</reference>
<dbReference type="GO" id="GO:0031593">
    <property type="term" value="F:polyubiquitin modification-dependent protein binding"/>
    <property type="evidence" value="ECO:0007669"/>
    <property type="project" value="UniProtKB-UniRule"/>
</dbReference>
<organism evidence="5 6">
    <name type="scientific">Angomonas deanei</name>
    <dbReference type="NCBI Taxonomy" id="59799"/>
    <lineage>
        <taxon>Eukaryota</taxon>
        <taxon>Discoba</taxon>
        <taxon>Euglenozoa</taxon>
        <taxon>Kinetoplastea</taxon>
        <taxon>Metakinetoplastina</taxon>
        <taxon>Trypanosomatida</taxon>
        <taxon>Trypanosomatidae</taxon>
        <taxon>Strigomonadinae</taxon>
        <taxon>Angomonas</taxon>
    </lineage>
</organism>
<dbReference type="Pfam" id="PF00627">
    <property type="entry name" value="UBA"/>
    <property type="match status" value="1"/>
</dbReference>
<evidence type="ECO:0000256" key="2">
    <source>
        <dbReference type="SAM" id="MobiDB-lite"/>
    </source>
</evidence>
<keyword evidence="1" id="KW-0234">DNA repair</keyword>
<dbReference type="PANTHER" id="PTHR10621:SF0">
    <property type="entry name" value="UV EXCISION REPAIR PROTEIN RAD23"/>
    <property type="match status" value="1"/>
</dbReference>
<dbReference type="GO" id="GO:0005654">
    <property type="term" value="C:nucleoplasm"/>
    <property type="evidence" value="ECO:0007669"/>
    <property type="project" value="TreeGrafter"/>
</dbReference>
<keyword evidence="6" id="KW-1185">Reference proteome</keyword>
<dbReference type="Pfam" id="PF09280">
    <property type="entry name" value="XPC-binding"/>
    <property type="match status" value="1"/>
</dbReference>
<protein>
    <recommendedName>
        <fullName evidence="1">UV excision repair protein RAD23</fullName>
    </recommendedName>
</protein>
<proteinExistence type="inferred from homology"/>
<keyword evidence="1" id="KW-0539">Nucleus</keyword>
<feature type="domain" description="Ubiquitin-like" evidence="4">
    <location>
        <begin position="1"/>
        <end position="73"/>
    </location>
</feature>
<dbReference type="SUPFAM" id="SSF46934">
    <property type="entry name" value="UBA-like"/>
    <property type="match status" value="2"/>
</dbReference>
<dbReference type="CDD" id="cd14280">
    <property type="entry name" value="UBA1_Rad23_like"/>
    <property type="match status" value="1"/>
</dbReference>
<dbReference type="OrthoDB" id="419317at2759"/>
<dbReference type="GO" id="GO:0005829">
    <property type="term" value="C:cytosol"/>
    <property type="evidence" value="ECO:0007669"/>
    <property type="project" value="TreeGrafter"/>
</dbReference>
<dbReference type="InterPro" id="IPR036353">
    <property type="entry name" value="XPC-bd_sf"/>
</dbReference>
<dbReference type="GO" id="GO:0006289">
    <property type="term" value="P:nucleotide-excision repair"/>
    <property type="evidence" value="ECO:0007669"/>
    <property type="project" value="UniProtKB-UniRule"/>
</dbReference>
<dbReference type="EMBL" id="LR877154">
    <property type="protein sequence ID" value="CAD2217927.1"/>
    <property type="molecule type" value="Genomic_DNA"/>
</dbReference>
<dbReference type="SMART" id="SM00165">
    <property type="entry name" value="UBA"/>
    <property type="match status" value="2"/>
</dbReference>
<dbReference type="InterPro" id="IPR009060">
    <property type="entry name" value="UBA-like_sf"/>
</dbReference>
<gene>
    <name evidence="5" type="ORF">ADEAN_000541300</name>
</gene>
<dbReference type="Gene3D" id="1.10.10.540">
    <property type="entry name" value="XPC-binding domain"/>
    <property type="match status" value="1"/>
</dbReference>
<feature type="region of interest" description="Disordered" evidence="2">
    <location>
        <begin position="288"/>
        <end position="314"/>
    </location>
</feature>
<evidence type="ECO:0000313" key="5">
    <source>
        <dbReference type="EMBL" id="CAD2217927.1"/>
    </source>
</evidence>
<name>A0A7G2CFY3_9TRYP</name>